<protein>
    <submittedName>
        <fullName evidence="1">Uncharacterized protein</fullName>
    </submittedName>
</protein>
<sequence>MQEKHKHPITLWAEITSITNDSATPCRRIKLEDIVVNELIVQYSSVIEASLQACSILLIKEHRELCLKKINNAIQTKEKEHFQSYSLLNWGIDRPTFHFARFFNMKQNWGISEDHISHPDWLAIHNLRQLLKNAFNIEVILDFIAEQKEVSKAKLPLVWAICCLLAKHSYPAPITTKSPISMKHLALYMKESEAETLEGVNLLKKLKLIKTNGAYINIKPLFWVRGIKEFANSTYLRNKTTFLAMEDNKEKTTFFNQHAHRQLLQAQDLAIQLLQELGDDPLLTTTRYDLSTFLSQTLQFNHEYINENLFDL</sequence>
<comment type="caution">
    <text evidence="1">The sequence shown here is derived from an EMBL/GenBank/DDBJ whole genome shotgun (WGS) entry which is preliminary data.</text>
</comment>
<name>A0A9X3HXR6_9VIBR</name>
<evidence type="ECO:0000313" key="1">
    <source>
        <dbReference type="EMBL" id="MCW8347584.1"/>
    </source>
</evidence>
<gene>
    <name evidence="1" type="ORF">MD535_16405</name>
</gene>
<accession>A0A9X3HXR6</accession>
<organism evidence="1 2">
    <name type="scientific">Vibrio qingdaonensis</name>
    <dbReference type="NCBI Taxonomy" id="2829491"/>
    <lineage>
        <taxon>Bacteria</taxon>
        <taxon>Pseudomonadati</taxon>
        <taxon>Pseudomonadota</taxon>
        <taxon>Gammaproteobacteria</taxon>
        <taxon>Vibrionales</taxon>
        <taxon>Vibrionaceae</taxon>
        <taxon>Vibrio</taxon>
    </lineage>
</organism>
<dbReference type="RefSeq" id="WP_265676112.1">
    <property type="nucleotide sequence ID" value="NZ_JAKRRY010000023.1"/>
</dbReference>
<evidence type="ECO:0000313" key="2">
    <source>
        <dbReference type="Proteomes" id="UP001155587"/>
    </source>
</evidence>
<dbReference type="AlphaFoldDB" id="A0A9X3HXR6"/>
<proteinExistence type="predicted"/>
<dbReference type="Proteomes" id="UP001155587">
    <property type="component" value="Unassembled WGS sequence"/>
</dbReference>
<dbReference type="EMBL" id="JAKRRY010000023">
    <property type="protein sequence ID" value="MCW8347584.1"/>
    <property type="molecule type" value="Genomic_DNA"/>
</dbReference>
<keyword evidence="2" id="KW-1185">Reference proteome</keyword>
<reference evidence="1" key="1">
    <citation type="submission" date="2022-02" db="EMBL/GenBank/DDBJ databases">
        <title>Vibrio sp. nov, a new bacterium isolated from seawater.</title>
        <authorList>
            <person name="Yuan Y."/>
        </authorList>
    </citation>
    <scope>NUCLEOTIDE SEQUENCE</scope>
    <source>
        <strain evidence="1">ZSDZ65</strain>
    </source>
</reference>